<keyword evidence="2" id="KW-0472">Membrane</keyword>
<dbReference type="Gene3D" id="3.40.50.720">
    <property type="entry name" value="NAD(P)-binding Rossmann-like Domain"/>
    <property type="match status" value="1"/>
</dbReference>
<dbReference type="AlphaFoldDB" id="A0A6G0WUF3"/>
<evidence type="ECO:0000313" key="4">
    <source>
        <dbReference type="Proteomes" id="UP000481153"/>
    </source>
</evidence>
<name>A0A6G0WUF3_9STRA</name>
<keyword evidence="2" id="KW-0812">Transmembrane</keyword>
<evidence type="ECO:0000256" key="1">
    <source>
        <dbReference type="ARBA" id="ARBA00023002"/>
    </source>
</evidence>
<sequence length="371" mass="40975">MLFVGIASIVSAVYVTIVLAFRIILRDIDLKHDLVYRHAGTAVGCLWLSMDPSNYAWFQWIMEAVAIANAFSCHSMIVAGTKFTPVSLDGKVAIVTGANSGIGLETARELARMGAQVIFACRSQKRAEAAIEDVAKSTGSTKLLFLELDLASSKSIRAFADEFKKTKLPLDILVNNAGIHYYQRETTVDGHESMFGINHLGPFLLTSLLLPTLFKSKAPRIVNIGSCMMKVTTSIPFDDLMSKKNFNGITTYCWTKLANYLFTLELHRRYAEKNVVVNCVHPGLVISQIQDNMHPALAALAKWAHILRPLVQQTGSQGAYSPVFAATSPTLTGGNYIERGEVFEPPAHLKNEKMAKRLWEMSCNLTGWKSK</sequence>
<dbReference type="Pfam" id="PF00106">
    <property type="entry name" value="adh_short"/>
    <property type="match status" value="1"/>
</dbReference>
<gene>
    <name evidence="3" type="ORF">Ae201684_011635</name>
</gene>
<protein>
    <submittedName>
        <fullName evidence="3">Uncharacterized protein</fullName>
    </submittedName>
</protein>
<dbReference type="EMBL" id="VJMJ01000147">
    <property type="protein sequence ID" value="KAF0731088.1"/>
    <property type="molecule type" value="Genomic_DNA"/>
</dbReference>
<dbReference type="CDD" id="cd05327">
    <property type="entry name" value="retinol-DH_like_SDR_c_like"/>
    <property type="match status" value="1"/>
</dbReference>
<organism evidence="3 4">
    <name type="scientific">Aphanomyces euteiches</name>
    <dbReference type="NCBI Taxonomy" id="100861"/>
    <lineage>
        <taxon>Eukaryota</taxon>
        <taxon>Sar</taxon>
        <taxon>Stramenopiles</taxon>
        <taxon>Oomycota</taxon>
        <taxon>Saprolegniomycetes</taxon>
        <taxon>Saprolegniales</taxon>
        <taxon>Verrucalvaceae</taxon>
        <taxon>Aphanomyces</taxon>
    </lineage>
</organism>
<keyword evidence="1" id="KW-0560">Oxidoreductase</keyword>
<dbReference type="InterPro" id="IPR036291">
    <property type="entry name" value="NAD(P)-bd_dom_sf"/>
</dbReference>
<reference evidence="3 4" key="1">
    <citation type="submission" date="2019-07" db="EMBL/GenBank/DDBJ databases">
        <title>Genomics analysis of Aphanomyces spp. identifies a new class of oomycete effector associated with host adaptation.</title>
        <authorList>
            <person name="Gaulin E."/>
        </authorList>
    </citation>
    <scope>NUCLEOTIDE SEQUENCE [LARGE SCALE GENOMIC DNA]</scope>
    <source>
        <strain evidence="3 4">ATCC 201684</strain>
    </source>
</reference>
<evidence type="ECO:0000313" key="3">
    <source>
        <dbReference type="EMBL" id="KAF0731088.1"/>
    </source>
</evidence>
<dbReference type="PANTHER" id="PTHR43157:SF31">
    <property type="entry name" value="PHOSPHATIDYLINOSITOL-GLYCAN BIOSYNTHESIS CLASS F PROTEIN"/>
    <property type="match status" value="1"/>
</dbReference>
<feature type="transmembrane region" description="Helical" evidence="2">
    <location>
        <begin position="6"/>
        <end position="25"/>
    </location>
</feature>
<comment type="caution">
    <text evidence="3">The sequence shown here is derived from an EMBL/GenBank/DDBJ whole genome shotgun (WGS) entry which is preliminary data.</text>
</comment>
<dbReference type="PANTHER" id="PTHR43157">
    <property type="entry name" value="PHOSPHATIDYLINOSITOL-GLYCAN BIOSYNTHESIS CLASS F PROTEIN-RELATED"/>
    <property type="match status" value="1"/>
</dbReference>
<proteinExistence type="predicted"/>
<keyword evidence="4" id="KW-1185">Reference proteome</keyword>
<dbReference type="VEuPathDB" id="FungiDB:AeMF1_000625"/>
<dbReference type="Proteomes" id="UP000481153">
    <property type="component" value="Unassembled WGS sequence"/>
</dbReference>
<evidence type="ECO:0000256" key="2">
    <source>
        <dbReference type="SAM" id="Phobius"/>
    </source>
</evidence>
<dbReference type="GO" id="GO:0016491">
    <property type="term" value="F:oxidoreductase activity"/>
    <property type="evidence" value="ECO:0007669"/>
    <property type="project" value="UniProtKB-KW"/>
</dbReference>
<dbReference type="SUPFAM" id="SSF51735">
    <property type="entry name" value="NAD(P)-binding Rossmann-fold domains"/>
    <property type="match status" value="1"/>
</dbReference>
<keyword evidence="2" id="KW-1133">Transmembrane helix</keyword>
<accession>A0A6G0WUF3</accession>
<dbReference type="PRINTS" id="PR00081">
    <property type="entry name" value="GDHRDH"/>
</dbReference>
<dbReference type="InterPro" id="IPR002347">
    <property type="entry name" value="SDR_fam"/>
</dbReference>